<organism evidence="1 2">
    <name type="scientific">Cercophora newfieldiana</name>
    <dbReference type="NCBI Taxonomy" id="92897"/>
    <lineage>
        <taxon>Eukaryota</taxon>
        <taxon>Fungi</taxon>
        <taxon>Dikarya</taxon>
        <taxon>Ascomycota</taxon>
        <taxon>Pezizomycotina</taxon>
        <taxon>Sordariomycetes</taxon>
        <taxon>Sordariomycetidae</taxon>
        <taxon>Sordariales</taxon>
        <taxon>Lasiosphaeriaceae</taxon>
        <taxon>Cercophora</taxon>
    </lineage>
</organism>
<dbReference type="AlphaFoldDB" id="A0AA39XST2"/>
<name>A0AA39XST2_9PEZI</name>
<proteinExistence type="predicted"/>
<evidence type="ECO:0000313" key="2">
    <source>
        <dbReference type="Proteomes" id="UP001174936"/>
    </source>
</evidence>
<evidence type="ECO:0000313" key="1">
    <source>
        <dbReference type="EMBL" id="KAK0639588.1"/>
    </source>
</evidence>
<protein>
    <submittedName>
        <fullName evidence="1">Uncharacterized protein</fullName>
    </submittedName>
</protein>
<sequence length="219" mass="23918">MPVIRATDIVDIMATDTEDVQTMAKYRDMAFRITDDIRKKAELVVCIAEDMELAPGRTNLFRLPNLALASSAQPLNTAFHQNMGTAMKKWASGKGFTIEKKIFSCNILWLQGGSIECDPGKVVSLIFVRRPQRRDDAGVIEDAHGSTTAITVSEEPLSRGSLKSGTADSPFECQVGDMIFLQEGEQISVRKDTAPHDFCMYCIVRRTIPTGGAGEGGTA</sequence>
<dbReference type="Proteomes" id="UP001174936">
    <property type="component" value="Unassembled WGS sequence"/>
</dbReference>
<keyword evidence="2" id="KW-1185">Reference proteome</keyword>
<reference evidence="1" key="1">
    <citation type="submission" date="2023-06" db="EMBL/GenBank/DDBJ databases">
        <title>Genome-scale phylogeny and comparative genomics of the fungal order Sordariales.</title>
        <authorList>
            <consortium name="Lawrence Berkeley National Laboratory"/>
            <person name="Hensen N."/>
            <person name="Bonometti L."/>
            <person name="Westerberg I."/>
            <person name="Brannstrom I.O."/>
            <person name="Guillou S."/>
            <person name="Cros-Aarteil S."/>
            <person name="Calhoun S."/>
            <person name="Haridas S."/>
            <person name="Kuo A."/>
            <person name="Mondo S."/>
            <person name="Pangilinan J."/>
            <person name="Riley R."/>
            <person name="Labutti K."/>
            <person name="Andreopoulos B."/>
            <person name="Lipzen A."/>
            <person name="Chen C."/>
            <person name="Yanf M."/>
            <person name="Daum C."/>
            <person name="Ng V."/>
            <person name="Clum A."/>
            <person name="Steindorff A."/>
            <person name="Ohm R."/>
            <person name="Martin F."/>
            <person name="Silar P."/>
            <person name="Natvig D."/>
            <person name="Lalanne C."/>
            <person name="Gautier V."/>
            <person name="Ament-Velasquez S.L."/>
            <person name="Kruys A."/>
            <person name="Hutchinson M.I."/>
            <person name="Powell A.J."/>
            <person name="Barry K."/>
            <person name="Miller A.N."/>
            <person name="Grigoriev I.V."/>
            <person name="Debuchy R."/>
            <person name="Gladieux P."/>
            <person name="Thoren M.H."/>
            <person name="Johannesson H."/>
        </authorList>
    </citation>
    <scope>NUCLEOTIDE SEQUENCE</scope>
    <source>
        <strain evidence="1">SMH2532-1</strain>
    </source>
</reference>
<gene>
    <name evidence="1" type="ORF">B0T16DRAFT_423453</name>
</gene>
<dbReference type="EMBL" id="JAULSV010000007">
    <property type="protein sequence ID" value="KAK0639588.1"/>
    <property type="molecule type" value="Genomic_DNA"/>
</dbReference>
<accession>A0AA39XST2</accession>
<comment type="caution">
    <text evidence="1">The sequence shown here is derived from an EMBL/GenBank/DDBJ whole genome shotgun (WGS) entry which is preliminary data.</text>
</comment>